<comment type="caution">
    <text evidence="5">The sequence shown here is derived from an EMBL/GenBank/DDBJ whole genome shotgun (WGS) entry which is preliminary data.</text>
</comment>
<dbReference type="Gene3D" id="3.40.640.10">
    <property type="entry name" value="Type I PLP-dependent aspartate aminotransferase-like (Major domain)"/>
    <property type="match status" value="1"/>
</dbReference>
<dbReference type="Pfam" id="PF00202">
    <property type="entry name" value="Aminotran_3"/>
    <property type="match status" value="1"/>
</dbReference>
<dbReference type="PANTHER" id="PTHR43094">
    <property type="entry name" value="AMINOTRANSFERASE"/>
    <property type="match status" value="1"/>
</dbReference>
<dbReference type="InterPro" id="IPR049704">
    <property type="entry name" value="Aminotrans_3_PPA_site"/>
</dbReference>
<dbReference type="CDD" id="cd00610">
    <property type="entry name" value="OAT_like"/>
    <property type="match status" value="1"/>
</dbReference>
<dbReference type="GO" id="GO:0030170">
    <property type="term" value="F:pyridoxal phosphate binding"/>
    <property type="evidence" value="ECO:0007669"/>
    <property type="project" value="InterPro"/>
</dbReference>
<evidence type="ECO:0000256" key="2">
    <source>
        <dbReference type="ARBA" id="ARBA00022898"/>
    </source>
</evidence>
<sequence>MAPHALPAEDAQEATTTSTIPTTPATTKKASPALLHRLINAPPPTAISAHGSTLTLSTGATILDACGGAAVSILGHGHPEIIAAGCAQLSTLPYCHTGAYTTDAAESLAAILIEDGKRFGLAKALFVGSGSEAMDAAMKLARQFWYEVGDEGVRERKTRWVARKQGYHGVTLGAMGLSSNLPRKVPYAPLQIPGVSFVGPAYAYQYQRAGEDEEGYVARLRGELEEEFERLGGGKEVIAFVGEPVVGATSGCTPAPRGYWKMVREVCDAFDVLLILDEVMCGCGRTGTFFAFEQEGIVPDIVTLGKGLGAGYAPIAGVLISERVLQGLMMGAGSFNHFQTYQLHPLTCAIALEVQKVLRRNRLVERCNEMGKLLENDLYGALAEAKYVGNIRGRGLLWGIEFVKDKSTKEPFDPKVEIGARVQKKAFEMGVAIYPGVATIDGIKGDHVLLAPPYTITKEELRQAVDVTRMAVLAIESEIDGDKPK</sequence>
<dbReference type="InterPro" id="IPR015422">
    <property type="entry name" value="PyrdxlP-dep_Trfase_small"/>
</dbReference>
<evidence type="ECO:0000256" key="4">
    <source>
        <dbReference type="SAM" id="MobiDB-lite"/>
    </source>
</evidence>
<dbReference type="NCBIfam" id="NF005685">
    <property type="entry name" value="PRK07483.1"/>
    <property type="match status" value="1"/>
</dbReference>
<evidence type="ECO:0000256" key="1">
    <source>
        <dbReference type="ARBA" id="ARBA00008954"/>
    </source>
</evidence>
<dbReference type="InterPro" id="IPR015421">
    <property type="entry name" value="PyrdxlP-dep_Trfase_major"/>
</dbReference>
<protein>
    <recommendedName>
        <fullName evidence="7">Aminotransferase</fullName>
    </recommendedName>
</protein>
<organism evidence="5 6">
    <name type="scientific">Ramalina farinacea</name>
    <dbReference type="NCBI Taxonomy" id="258253"/>
    <lineage>
        <taxon>Eukaryota</taxon>
        <taxon>Fungi</taxon>
        <taxon>Dikarya</taxon>
        <taxon>Ascomycota</taxon>
        <taxon>Pezizomycotina</taxon>
        <taxon>Lecanoromycetes</taxon>
        <taxon>OSLEUM clade</taxon>
        <taxon>Lecanoromycetidae</taxon>
        <taxon>Lecanorales</taxon>
        <taxon>Lecanorineae</taxon>
        <taxon>Ramalinaceae</taxon>
        <taxon>Ramalina</taxon>
    </lineage>
</organism>
<evidence type="ECO:0000313" key="6">
    <source>
        <dbReference type="Proteomes" id="UP001161017"/>
    </source>
</evidence>
<feature type="region of interest" description="Disordered" evidence="4">
    <location>
        <begin position="1"/>
        <end position="27"/>
    </location>
</feature>
<evidence type="ECO:0008006" key="7">
    <source>
        <dbReference type="Google" id="ProtNLM"/>
    </source>
</evidence>
<evidence type="ECO:0000256" key="3">
    <source>
        <dbReference type="RuleBase" id="RU003560"/>
    </source>
</evidence>
<keyword evidence="2 3" id="KW-0663">Pyridoxal phosphate</keyword>
<feature type="compositionally biased region" description="Low complexity" evidence="4">
    <location>
        <begin position="14"/>
        <end position="27"/>
    </location>
</feature>
<comment type="similarity">
    <text evidence="1 3">Belongs to the class-III pyridoxal-phosphate-dependent aminotransferase family.</text>
</comment>
<name>A0AA43QLB7_9LECA</name>
<gene>
    <name evidence="5" type="ORF">OHK93_006991</name>
</gene>
<dbReference type="PANTHER" id="PTHR43094:SF1">
    <property type="entry name" value="AMINOTRANSFERASE CLASS-III"/>
    <property type="match status" value="1"/>
</dbReference>
<proteinExistence type="inferred from homology"/>
<evidence type="ECO:0000313" key="5">
    <source>
        <dbReference type="EMBL" id="MDI1487719.1"/>
    </source>
</evidence>
<dbReference type="Gene3D" id="3.90.1150.10">
    <property type="entry name" value="Aspartate Aminotransferase, domain 1"/>
    <property type="match status" value="1"/>
</dbReference>
<dbReference type="SUPFAM" id="SSF53383">
    <property type="entry name" value="PLP-dependent transferases"/>
    <property type="match status" value="1"/>
</dbReference>
<dbReference type="InterPro" id="IPR005814">
    <property type="entry name" value="Aminotrans_3"/>
</dbReference>
<dbReference type="PROSITE" id="PS00600">
    <property type="entry name" value="AA_TRANSFER_CLASS_3"/>
    <property type="match status" value="1"/>
</dbReference>
<dbReference type="Proteomes" id="UP001161017">
    <property type="component" value="Unassembled WGS sequence"/>
</dbReference>
<keyword evidence="6" id="KW-1185">Reference proteome</keyword>
<dbReference type="AlphaFoldDB" id="A0AA43QLB7"/>
<dbReference type="GO" id="GO:0005829">
    <property type="term" value="C:cytosol"/>
    <property type="evidence" value="ECO:0007669"/>
    <property type="project" value="TreeGrafter"/>
</dbReference>
<accession>A0AA43QLB7</accession>
<dbReference type="EMBL" id="JAPUFD010000006">
    <property type="protein sequence ID" value="MDI1487719.1"/>
    <property type="molecule type" value="Genomic_DNA"/>
</dbReference>
<dbReference type="InterPro" id="IPR015424">
    <property type="entry name" value="PyrdxlP-dep_Trfase"/>
</dbReference>
<dbReference type="GO" id="GO:0008483">
    <property type="term" value="F:transaminase activity"/>
    <property type="evidence" value="ECO:0007669"/>
    <property type="project" value="InterPro"/>
</dbReference>
<reference evidence="5" key="1">
    <citation type="journal article" date="2023" name="Genome Biol. Evol.">
        <title>First Whole Genome Sequence and Flow Cytometry Genome Size Data for the Lichen-Forming Fungus Ramalina farinacea (Ascomycota).</title>
        <authorList>
            <person name="Llewellyn T."/>
            <person name="Mian S."/>
            <person name="Hill R."/>
            <person name="Leitch I.J."/>
            <person name="Gaya E."/>
        </authorList>
    </citation>
    <scope>NUCLEOTIDE SEQUENCE</scope>
    <source>
        <strain evidence="5">LIQ254RAFAR</strain>
    </source>
</reference>